<dbReference type="AlphaFoldDB" id="A7XZK5"/>
<feature type="disulfide bond" evidence="1">
    <location>
        <begin position="66"/>
        <end position="72"/>
    </location>
</feature>
<dbReference type="EMBL" id="EU106625">
    <property type="protein sequence ID" value="ABU97476.1"/>
    <property type="molecule type" value="mRNA"/>
</dbReference>
<keyword evidence="1" id="KW-1015">Disulfide bond</keyword>
<proteinExistence type="evidence at transcript level"/>
<organism evidence="2">
    <name type="scientific">Suidasia medanensis</name>
    <dbReference type="NCBI Taxonomy" id="223625"/>
    <lineage>
        <taxon>Eukaryota</taxon>
        <taxon>Metazoa</taxon>
        <taxon>Ecdysozoa</taxon>
        <taxon>Arthropoda</taxon>
        <taxon>Chelicerata</taxon>
        <taxon>Arachnida</taxon>
        <taxon>Acari</taxon>
        <taxon>Acariformes</taxon>
        <taxon>Sarcoptiformes</taxon>
        <taxon>Astigmata</taxon>
        <taxon>Acaroidea</taxon>
        <taxon>Suidasiidae</taxon>
        <taxon>Suidasia</taxon>
    </lineage>
</organism>
<dbReference type="PROSITE" id="PS51367">
    <property type="entry name" value="THAUMATIN_2"/>
    <property type="match status" value="1"/>
</dbReference>
<feature type="disulfide bond" evidence="1">
    <location>
        <begin position="161"/>
        <end position="170"/>
    </location>
</feature>
<feature type="disulfide bond" evidence="1">
    <location>
        <begin position="141"/>
        <end position="157"/>
    </location>
</feature>
<feature type="disulfide bond" evidence="1">
    <location>
        <begin position="55"/>
        <end position="61"/>
    </location>
</feature>
<dbReference type="FunFam" id="2.60.110.10:FF:000004">
    <property type="entry name" value="THAUMATIN-LIKE PROTEIN 1"/>
    <property type="match status" value="1"/>
</dbReference>
<evidence type="ECO:0000256" key="1">
    <source>
        <dbReference type="PIRSR" id="PIRSR002703-1"/>
    </source>
</evidence>
<feature type="disulfide bond" evidence="1">
    <location>
        <begin position="133"/>
        <end position="198"/>
    </location>
</feature>
<dbReference type="PANTHER" id="PTHR31013:SF12">
    <property type="entry name" value="PATHOGENESIS-RELATED PROTEIN 5-LIKE"/>
    <property type="match status" value="1"/>
</dbReference>
<dbReference type="InterPro" id="IPR001938">
    <property type="entry name" value="Thaumatin"/>
</dbReference>
<dbReference type="SUPFAM" id="SSF49870">
    <property type="entry name" value="Osmotin, thaumatin-like protein"/>
    <property type="match status" value="1"/>
</dbReference>
<dbReference type="CDD" id="cd09218">
    <property type="entry name" value="TLP-PA"/>
    <property type="match status" value="1"/>
</dbReference>
<protein>
    <submittedName>
        <fullName evidence="2">Thaumatin-like protein</fullName>
    </submittedName>
</protein>
<dbReference type="Gene3D" id="2.60.110.10">
    <property type="entry name" value="Thaumatin"/>
    <property type="match status" value="1"/>
</dbReference>
<dbReference type="SMART" id="SM00205">
    <property type="entry name" value="THN"/>
    <property type="match status" value="1"/>
</dbReference>
<reference evidence="2" key="1">
    <citation type="submission" date="2007-08" db="EMBL/GenBank/DDBJ databases">
        <title>Cloning and characterization of Suidasia medanensis allergens.</title>
        <authorList>
            <person name="Yap L.C."/>
            <person name="Chew F.T."/>
        </authorList>
    </citation>
    <scope>NUCLEOTIDE SEQUENCE</scope>
</reference>
<dbReference type="InterPro" id="IPR037176">
    <property type="entry name" value="Osmotin/thaumatin-like_sf"/>
</dbReference>
<dbReference type="PANTHER" id="PTHR31013">
    <property type="entry name" value="THAUMATIN FAMILY PROTEIN-RELATED"/>
    <property type="match status" value="1"/>
</dbReference>
<dbReference type="PIRSF" id="PIRSF002703">
    <property type="entry name" value="Thaumatin"/>
    <property type="match status" value="1"/>
</dbReference>
<dbReference type="PRINTS" id="PR00347">
    <property type="entry name" value="THAUMATIN"/>
</dbReference>
<feature type="disulfide bond" evidence="1">
    <location>
        <begin position="128"/>
        <end position="215"/>
    </location>
</feature>
<dbReference type="Pfam" id="PF00314">
    <property type="entry name" value="Thaumatin"/>
    <property type="match status" value="1"/>
</dbReference>
<evidence type="ECO:0000313" key="2">
    <source>
        <dbReference type="EMBL" id="ABU97476.1"/>
    </source>
</evidence>
<sequence length="229" mass="25237">MRIFNHCPFAIWPGLLNNPNKALPENGGFYLDKYHTRVFQVPDGWAGRIWARTNCNGAGHCETGDCGNKIECRGAGGVPPVSLAEFTLDGWQGQDYYDVSLVDGYNLPVRIEPIQGTFRKVSNSHYDCNPAGCHADINAHCPPELAIKNSGGWTVACKSACLAFNTDEYCCRGAHNKPETCKSSQWPKNYPAIFKQSCPDAYSYAYDDTSSTFTCHGNPKTGYVITFCP</sequence>
<name>A7XZK5_9ACAR</name>
<feature type="disulfide bond" evidence="1">
    <location>
        <begin position="171"/>
        <end position="181"/>
    </location>
</feature>
<feature type="disulfide bond" evidence="1">
    <location>
        <begin position="7"/>
        <end position="228"/>
    </location>
</feature>
<accession>A7XZK5</accession>